<evidence type="ECO:0000256" key="1">
    <source>
        <dbReference type="SAM" id="MobiDB-lite"/>
    </source>
</evidence>
<proteinExistence type="predicted"/>
<reference evidence="2" key="1">
    <citation type="submission" date="2021-03" db="EMBL/GenBank/DDBJ databases">
        <authorList>
            <person name="Tagirdzhanova G."/>
        </authorList>
    </citation>
    <scope>NUCLEOTIDE SEQUENCE</scope>
</reference>
<evidence type="ECO:0000313" key="3">
    <source>
        <dbReference type="Proteomes" id="UP000664534"/>
    </source>
</evidence>
<protein>
    <submittedName>
        <fullName evidence="2">Uncharacterized protein</fullName>
    </submittedName>
</protein>
<sequence>MKTRPSSTATLGQSPLLKPIEPALLPEYNVVHNHCSRITEHLDPADPFIMQSYQYSPLDLGPAIGFRAPTTKYRVRVPPRKVTDLEKLPPLTSEVAAEVTRNFKVRERAGILAEIRAAREKESEVQRRASRVAQMRVPSYEAQISVVFCAKDLEAALLSEPPPTPLTRRERKHLRTQPKQYLGPTAHHVGDALEQRHVRWALEPAPQGGQDSTALAKKGHHGKQTVLRNGSKRF</sequence>
<gene>
    <name evidence="2" type="ORF">IMSHALPRED_010289</name>
</gene>
<dbReference type="EMBL" id="CAJPDT010000085">
    <property type="protein sequence ID" value="CAF9935617.1"/>
    <property type="molecule type" value="Genomic_DNA"/>
</dbReference>
<dbReference type="OrthoDB" id="10427110at2759"/>
<keyword evidence="3" id="KW-1185">Reference proteome</keyword>
<dbReference type="Proteomes" id="UP000664534">
    <property type="component" value="Unassembled WGS sequence"/>
</dbReference>
<dbReference type="AlphaFoldDB" id="A0A8H3IPK0"/>
<feature type="region of interest" description="Disordered" evidence="1">
    <location>
        <begin position="204"/>
        <end position="234"/>
    </location>
</feature>
<name>A0A8H3IPK0_9LECA</name>
<comment type="caution">
    <text evidence="2">The sequence shown here is derived from an EMBL/GenBank/DDBJ whole genome shotgun (WGS) entry which is preliminary data.</text>
</comment>
<evidence type="ECO:0000313" key="2">
    <source>
        <dbReference type="EMBL" id="CAF9935617.1"/>
    </source>
</evidence>
<organism evidence="2 3">
    <name type="scientific">Imshaugia aleurites</name>
    <dbReference type="NCBI Taxonomy" id="172621"/>
    <lineage>
        <taxon>Eukaryota</taxon>
        <taxon>Fungi</taxon>
        <taxon>Dikarya</taxon>
        <taxon>Ascomycota</taxon>
        <taxon>Pezizomycotina</taxon>
        <taxon>Lecanoromycetes</taxon>
        <taxon>OSLEUM clade</taxon>
        <taxon>Lecanoromycetidae</taxon>
        <taxon>Lecanorales</taxon>
        <taxon>Lecanorineae</taxon>
        <taxon>Parmeliaceae</taxon>
        <taxon>Imshaugia</taxon>
    </lineage>
</organism>
<accession>A0A8H3IPK0</accession>